<dbReference type="EMBL" id="FR695864">
    <property type="protein sequence ID" value="CBX26747.1"/>
    <property type="molecule type" value="Genomic_DNA"/>
</dbReference>
<gene>
    <name evidence="1" type="ORF">N47_A07760</name>
</gene>
<evidence type="ECO:0008006" key="2">
    <source>
        <dbReference type="Google" id="ProtNLM"/>
    </source>
</evidence>
<evidence type="ECO:0000313" key="1">
    <source>
        <dbReference type="EMBL" id="CBX26747.1"/>
    </source>
</evidence>
<sequence>MRTTITIDNDVLERARAISAKLRTPFKTVINEALRTGLDHVQQPAKCRRYKTKPHAMGVKAGRNIDNIQELLAQIEGEDSR</sequence>
<dbReference type="AlphaFoldDB" id="E1Y853"/>
<proteinExistence type="predicted"/>
<protein>
    <recommendedName>
        <fullName evidence="2">DUF2191 domain-containing protein</fullName>
    </recommendedName>
</protein>
<dbReference type="InterPro" id="IPR019239">
    <property type="entry name" value="VapB_antitoxin"/>
</dbReference>
<accession>E1Y853</accession>
<reference evidence="1" key="1">
    <citation type="journal article" date="2011" name="Environ. Microbiol.">
        <title>Genomic insights into the metabolic potential of the polycyclic aromatic hydrocarbon degrading sulfate-reducing Deltaproteobacterium N47.</title>
        <authorList>
            <person name="Bergmann F."/>
            <person name="Selesi D."/>
            <person name="Weinmaier T."/>
            <person name="Tischler P."/>
            <person name="Rattei T."/>
            <person name="Meckenstock R.U."/>
        </authorList>
    </citation>
    <scope>NUCLEOTIDE SEQUENCE</scope>
</reference>
<name>E1Y853_9BACT</name>
<dbReference type="Pfam" id="PF09957">
    <property type="entry name" value="VapB_antitoxin"/>
    <property type="match status" value="1"/>
</dbReference>
<organism evidence="1">
    <name type="scientific">uncultured Desulfobacterium sp</name>
    <dbReference type="NCBI Taxonomy" id="201089"/>
    <lineage>
        <taxon>Bacteria</taxon>
        <taxon>Pseudomonadati</taxon>
        <taxon>Thermodesulfobacteriota</taxon>
        <taxon>Desulfobacteria</taxon>
        <taxon>Desulfobacterales</taxon>
        <taxon>Desulfobacteriaceae</taxon>
        <taxon>Desulfobacterium</taxon>
        <taxon>environmental samples</taxon>
    </lineage>
</organism>